<protein>
    <submittedName>
        <fullName evidence="3">Uncharacterized protein</fullName>
    </submittedName>
</protein>
<evidence type="ECO:0000256" key="1">
    <source>
        <dbReference type="SAM" id="MobiDB-lite"/>
    </source>
</evidence>
<keyword evidence="2" id="KW-0472">Membrane</keyword>
<evidence type="ECO:0000313" key="3">
    <source>
        <dbReference type="EMBL" id="EFJ45533.1"/>
    </source>
</evidence>
<evidence type="ECO:0000256" key="2">
    <source>
        <dbReference type="SAM" id="Phobius"/>
    </source>
</evidence>
<accession>D8U450</accession>
<name>D8U450_VOLCA</name>
<dbReference type="GeneID" id="9622482"/>
<organism evidence="4">
    <name type="scientific">Volvox carteri f. nagariensis</name>
    <dbReference type="NCBI Taxonomy" id="3068"/>
    <lineage>
        <taxon>Eukaryota</taxon>
        <taxon>Viridiplantae</taxon>
        <taxon>Chlorophyta</taxon>
        <taxon>core chlorophytes</taxon>
        <taxon>Chlorophyceae</taxon>
        <taxon>CS clade</taxon>
        <taxon>Chlamydomonadales</taxon>
        <taxon>Volvocaceae</taxon>
        <taxon>Volvox</taxon>
    </lineage>
</organism>
<dbReference type="AlphaFoldDB" id="D8U450"/>
<feature type="region of interest" description="Disordered" evidence="1">
    <location>
        <begin position="229"/>
        <end position="248"/>
    </location>
</feature>
<feature type="transmembrane region" description="Helical" evidence="2">
    <location>
        <begin position="208"/>
        <end position="227"/>
    </location>
</feature>
<feature type="transmembrane region" description="Helical" evidence="2">
    <location>
        <begin position="183"/>
        <end position="202"/>
    </location>
</feature>
<keyword evidence="2" id="KW-1133">Transmembrane helix</keyword>
<sequence>MHSPHARDSVKIPGAAAVYFPRRIVQKTYRQLYLDYLNQHSTAFHVSFGFFVGAKPGACLSHACARCGIEELGWYCLEKVPDGVEDELRHETFDPTVEVRQICKGQDTSSDRVEYIEKRCKLSQVERWVLNDFGDFAQHHFSKVWQRRMFHMLSDPDRQLAHELVTTADFSEKLVLKYQNEPMAMHWAGVTMCILVVVVYMMDNSRPVQLIAVHSVTMLMTGAALHLSRRQKQPQQNQKAPRLLMWTP</sequence>
<proteinExistence type="predicted"/>
<gene>
    <name evidence="3" type="ORF">VOLCADRAFT_94299</name>
</gene>
<reference evidence="3 4" key="1">
    <citation type="journal article" date="2010" name="Science">
        <title>Genomic analysis of organismal complexity in the multicellular green alga Volvox carteri.</title>
        <authorList>
            <person name="Prochnik S.E."/>
            <person name="Umen J."/>
            <person name="Nedelcu A.M."/>
            <person name="Hallmann A."/>
            <person name="Miller S.M."/>
            <person name="Nishii I."/>
            <person name="Ferris P."/>
            <person name="Kuo A."/>
            <person name="Mitros T."/>
            <person name="Fritz-Laylin L.K."/>
            <person name="Hellsten U."/>
            <person name="Chapman J."/>
            <person name="Simakov O."/>
            <person name="Rensing S.A."/>
            <person name="Terry A."/>
            <person name="Pangilinan J."/>
            <person name="Kapitonov V."/>
            <person name="Jurka J."/>
            <person name="Salamov A."/>
            <person name="Shapiro H."/>
            <person name="Schmutz J."/>
            <person name="Grimwood J."/>
            <person name="Lindquist E."/>
            <person name="Lucas S."/>
            <person name="Grigoriev I.V."/>
            <person name="Schmitt R."/>
            <person name="Kirk D."/>
            <person name="Rokhsar D.S."/>
        </authorList>
    </citation>
    <scope>NUCLEOTIDE SEQUENCE [LARGE SCALE GENOMIC DNA]</scope>
    <source>
        <strain evidence="4">f. Nagariensis / Eve</strain>
    </source>
</reference>
<dbReference type="EMBL" id="GL378357">
    <property type="protein sequence ID" value="EFJ45533.1"/>
    <property type="molecule type" value="Genomic_DNA"/>
</dbReference>
<dbReference type="KEGG" id="vcn:VOLCADRAFT_94299"/>
<dbReference type="RefSeq" id="XP_002953560.1">
    <property type="nucleotide sequence ID" value="XM_002953514.1"/>
</dbReference>
<evidence type="ECO:0000313" key="4">
    <source>
        <dbReference type="Proteomes" id="UP000001058"/>
    </source>
</evidence>
<keyword evidence="2" id="KW-0812">Transmembrane</keyword>
<keyword evidence="4" id="KW-1185">Reference proteome</keyword>
<dbReference type="Proteomes" id="UP000001058">
    <property type="component" value="Unassembled WGS sequence"/>
</dbReference>
<dbReference type="InParanoid" id="D8U450"/>